<evidence type="ECO:0000256" key="9">
    <source>
        <dbReference type="ARBA" id="ARBA00022989"/>
    </source>
</evidence>
<dbReference type="GO" id="GO:0006508">
    <property type="term" value="P:proteolysis"/>
    <property type="evidence" value="ECO:0007669"/>
    <property type="project" value="UniProtKB-KW"/>
</dbReference>
<feature type="transmembrane region" description="Helical" evidence="11">
    <location>
        <begin position="228"/>
        <end position="250"/>
    </location>
</feature>
<keyword evidence="14" id="KW-1185">Reference proteome</keyword>
<feature type="transmembrane region" description="Helical" evidence="11">
    <location>
        <begin position="319"/>
        <end position="340"/>
    </location>
</feature>
<dbReference type="PANTHER" id="PTHR45840">
    <property type="entry name" value="RHOMBOID-RELATED PROTEIN"/>
    <property type="match status" value="1"/>
</dbReference>
<evidence type="ECO:0000256" key="6">
    <source>
        <dbReference type="ARBA" id="ARBA00022692"/>
    </source>
</evidence>
<dbReference type="PANTHER" id="PTHR45840:SF9">
    <property type="entry name" value="INACTIVE RHOMBOID-RELATED PROTEIN 2"/>
    <property type="match status" value="1"/>
</dbReference>
<evidence type="ECO:0000256" key="2">
    <source>
        <dbReference type="ARBA" id="ARBA00004141"/>
    </source>
</evidence>
<dbReference type="InterPro" id="IPR002048">
    <property type="entry name" value="EF_hand_dom"/>
</dbReference>
<feature type="transmembrane region" description="Helical" evidence="11">
    <location>
        <begin position="289"/>
        <end position="307"/>
    </location>
</feature>
<dbReference type="FunFam" id="1.20.1540.10:FF:000007">
    <property type="entry name" value="Rhomboid like 2"/>
    <property type="match status" value="1"/>
</dbReference>
<dbReference type="InterPro" id="IPR022764">
    <property type="entry name" value="Peptidase_S54_rhomboid_dom"/>
</dbReference>
<organism evidence="13 14">
    <name type="scientific">Bursaphelenchus okinawaensis</name>
    <dbReference type="NCBI Taxonomy" id="465554"/>
    <lineage>
        <taxon>Eukaryota</taxon>
        <taxon>Metazoa</taxon>
        <taxon>Ecdysozoa</taxon>
        <taxon>Nematoda</taxon>
        <taxon>Chromadorea</taxon>
        <taxon>Rhabditida</taxon>
        <taxon>Tylenchina</taxon>
        <taxon>Tylenchomorpha</taxon>
        <taxon>Aphelenchoidea</taxon>
        <taxon>Aphelenchoididae</taxon>
        <taxon>Bursaphelenchus</taxon>
    </lineage>
</organism>
<dbReference type="Pfam" id="PF13499">
    <property type="entry name" value="EF-hand_7"/>
    <property type="match status" value="1"/>
</dbReference>
<feature type="transmembrane region" description="Helical" evidence="11">
    <location>
        <begin position="205"/>
        <end position="222"/>
    </location>
</feature>
<feature type="transmembrane region" description="Helical" evidence="11">
    <location>
        <begin position="168"/>
        <end position="193"/>
    </location>
</feature>
<dbReference type="Proteomes" id="UP000783686">
    <property type="component" value="Unassembled WGS sequence"/>
</dbReference>
<dbReference type="Gene3D" id="1.20.1540.10">
    <property type="entry name" value="Rhomboid-like"/>
    <property type="match status" value="1"/>
</dbReference>
<dbReference type="EC" id="3.4.21.105" evidence="4"/>
<evidence type="ECO:0000256" key="5">
    <source>
        <dbReference type="ARBA" id="ARBA00022670"/>
    </source>
</evidence>
<dbReference type="GO" id="GO:0004252">
    <property type="term" value="F:serine-type endopeptidase activity"/>
    <property type="evidence" value="ECO:0007669"/>
    <property type="project" value="InterPro"/>
</dbReference>
<feature type="domain" description="EF-hand" evidence="12">
    <location>
        <begin position="48"/>
        <end position="83"/>
    </location>
</feature>
<dbReference type="InterPro" id="IPR035952">
    <property type="entry name" value="Rhomboid-like_sf"/>
</dbReference>
<comment type="catalytic activity">
    <reaction evidence="1">
        <text>Cleaves type-1 transmembrane domains using a catalytic dyad composed of serine and histidine that are contributed by different transmembrane domains.</text>
        <dbReference type="EC" id="3.4.21.105"/>
    </reaction>
</comment>
<dbReference type="EMBL" id="CAJFCW020000002">
    <property type="protein sequence ID" value="CAG9095013.1"/>
    <property type="molecule type" value="Genomic_DNA"/>
</dbReference>
<dbReference type="SUPFAM" id="SSF47473">
    <property type="entry name" value="EF-hand"/>
    <property type="match status" value="1"/>
</dbReference>
<comment type="caution">
    <text evidence="13">The sequence shown here is derived from an EMBL/GenBank/DDBJ whole genome shotgun (WGS) entry which is preliminary data.</text>
</comment>
<feature type="transmembrane region" description="Helical" evidence="11">
    <location>
        <begin position="257"/>
        <end position="277"/>
    </location>
</feature>
<dbReference type="GO" id="GO:0016020">
    <property type="term" value="C:membrane"/>
    <property type="evidence" value="ECO:0007669"/>
    <property type="project" value="UniProtKB-SubCell"/>
</dbReference>
<evidence type="ECO:0000256" key="3">
    <source>
        <dbReference type="ARBA" id="ARBA00009045"/>
    </source>
</evidence>
<keyword evidence="6 11" id="KW-0812">Transmembrane</keyword>
<dbReference type="PROSITE" id="PS50222">
    <property type="entry name" value="EF_HAND_2"/>
    <property type="match status" value="1"/>
</dbReference>
<evidence type="ECO:0000256" key="1">
    <source>
        <dbReference type="ARBA" id="ARBA00000156"/>
    </source>
</evidence>
<evidence type="ECO:0000256" key="11">
    <source>
        <dbReference type="SAM" id="Phobius"/>
    </source>
</evidence>
<comment type="subcellular location">
    <subcellularLocation>
        <location evidence="2">Membrane</location>
        <topology evidence="2">Multi-pass membrane protein</topology>
    </subcellularLocation>
</comment>
<protein>
    <recommendedName>
        <fullName evidence="4">rhomboid protease</fullName>
        <ecNumber evidence="4">3.4.21.105</ecNumber>
    </recommendedName>
</protein>
<dbReference type="InterPro" id="IPR051739">
    <property type="entry name" value="Rhomboid_IM_Serine_Proteases"/>
</dbReference>
<evidence type="ECO:0000256" key="8">
    <source>
        <dbReference type="ARBA" id="ARBA00022825"/>
    </source>
</evidence>
<dbReference type="AlphaFoldDB" id="A0A811K9B1"/>
<keyword evidence="5" id="KW-0645">Protease</keyword>
<dbReference type="Gene3D" id="1.10.238.10">
    <property type="entry name" value="EF-hand"/>
    <property type="match status" value="1"/>
</dbReference>
<dbReference type="InterPro" id="IPR011992">
    <property type="entry name" value="EF-hand-dom_pair"/>
</dbReference>
<evidence type="ECO:0000259" key="12">
    <source>
        <dbReference type="PROSITE" id="PS50222"/>
    </source>
</evidence>
<evidence type="ECO:0000313" key="13">
    <source>
        <dbReference type="EMBL" id="CAD5212072.1"/>
    </source>
</evidence>
<evidence type="ECO:0000256" key="4">
    <source>
        <dbReference type="ARBA" id="ARBA00013039"/>
    </source>
</evidence>
<dbReference type="GO" id="GO:0005509">
    <property type="term" value="F:calcium ion binding"/>
    <property type="evidence" value="ECO:0007669"/>
    <property type="project" value="InterPro"/>
</dbReference>
<reference evidence="13" key="1">
    <citation type="submission" date="2020-09" db="EMBL/GenBank/DDBJ databases">
        <authorList>
            <person name="Kikuchi T."/>
        </authorList>
    </citation>
    <scope>NUCLEOTIDE SEQUENCE</scope>
    <source>
        <strain evidence="13">SH1</strain>
    </source>
</reference>
<name>A0A811K9B1_9BILA</name>
<dbReference type="Pfam" id="PF01694">
    <property type="entry name" value="Rhomboid"/>
    <property type="match status" value="1"/>
</dbReference>
<keyword evidence="7" id="KW-0378">Hydrolase</keyword>
<keyword evidence="8" id="KW-0720">Serine protease</keyword>
<evidence type="ECO:0000313" key="14">
    <source>
        <dbReference type="Proteomes" id="UP000614601"/>
    </source>
</evidence>
<sequence length="346" mass="39127">MSEFVNPLSYDPQDWYSIFCRLDHDNDGLIPVEVVRSAVLQNAALLGLLKHEAESILRDVDSNFDTYVDFSEFSAMMAKAKSLYVKRLTIYAARSVLAKSQQPSAVQYLSHYNCFPPPLFMFMISLIQVAIYLYYALESDVGISPVGPVPIKSPFILDPNHKEQIWRFLTYMFIHIGYTHILSNVVVQILLGIPLELVHKLWRVAGVYLLGVVTGSLLVMAIDPNVYLGGASGGVYALLSAHLSNVIINWDEMEFNWVRAIIIMIVVTIDCGSALYQRYFVETFNRVSYVSHIGGFIGGLLLGVVLLRNLKLRRWEVYAWWFCLVAYIMLVSVCTVIIYAPGLYAK</sequence>
<evidence type="ECO:0000256" key="7">
    <source>
        <dbReference type="ARBA" id="ARBA00022801"/>
    </source>
</evidence>
<dbReference type="OrthoDB" id="418595at2759"/>
<dbReference type="EMBL" id="CAJFDH010000002">
    <property type="protein sequence ID" value="CAD5212072.1"/>
    <property type="molecule type" value="Genomic_DNA"/>
</dbReference>
<dbReference type="Proteomes" id="UP000614601">
    <property type="component" value="Unassembled WGS sequence"/>
</dbReference>
<keyword evidence="9 11" id="KW-1133">Transmembrane helix</keyword>
<proteinExistence type="inferred from homology"/>
<keyword evidence="10 11" id="KW-0472">Membrane</keyword>
<gene>
    <name evidence="13" type="ORF">BOKJ2_LOCUS4020</name>
</gene>
<evidence type="ECO:0000256" key="10">
    <source>
        <dbReference type="ARBA" id="ARBA00023136"/>
    </source>
</evidence>
<feature type="transmembrane region" description="Helical" evidence="11">
    <location>
        <begin position="119"/>
        <end position="137"/>
    </location>
</feature>
<comment type="similarity">
    <text evidence="3">Belongs to the peptidase S54 family.</text>
</comment>
<accession>A0A811K9B1</accession>
<dbReference type="SUPFAM" id="SSF144091">
    <property type="entry name" value="Rhomboid-like"/>
    <property type="match status" value="1"/>
</dbReference>